<dbReference type="EMBL" id="QUSF01000308">
    <property type="protein sequence ID" value="RLV83671.1"/>
    <property type="molecule type" value="Genomic_DNA"/>
</dbReference>
<dbReference type="Proteomes" id="UP000276834">
    <property type="component" value="Unassembled WGS sequence"/>
</dbReference>
<protein>
    <submittedName>
        <fullName evidence="2">Uncharacterized protein</fullName>
    </submittedName>
</protein>
<evidence type="ECO:0000313" key="3">
    <source>
        <dbReference type="Proteomes" id="UP000276834"/>
    </source>
</evidence>
<sequence length="69" mass="7582">MVLPAGTRLCPGTPRPGGEEEMEPPPSRRLSPARQEEEEEEAGMGADPVTVSSRIKELLEQEVPRQKTI</sequence>
<evidence type="ECO:0000256" key="1">
    <source>
        <dbReference type="SAM" id="MobiDB-lite"/>
    </source>
</evidence>
<evidence type="ECO:0000313" key="2">
    <source>
        <dbReference type="EMBL" id="RLV83671.1"/>
    </source>
</evidence>
<accession>A0A3L8RTW8</accession>
<proteinExistence type="predicted"/>
<comment type="caution">
    <text evidence="2">The sequence shown here is derived from an EMBL/GenBank/DDBJ whole genome shotgun (WGS) entry which is preliminary data.</text>
</comment>
<feature type="region of interest" description="Disordered" evidence="1">
    <location>
        <begin position="1"/>
        <end position="52"/>
    </location>
</feature>
<organism evidence="2 3">
    <name type="scientific">Chloebia gouldiae</name>
    <name type="common">Gouldian finch</name>
    <name type="synonym">Erythrura gouldiae</name>
    <dbReference type="NCBI Taxonomy" id="44316"/>
    <lineage>
        <taxon>Eukaryota</taxon>
        <taxon>Metazoa</taxon>
        <taxon>Chordata</taxon>
        <taxon>Craniata</taxon>
        <taxon>Vertebrata</taxon>
        <taxon>Euteleostomi</taxon>
        <taxon>Archelosauria</taxon>
        <taxon>Archosauria</taxon>
        <taxon>Dinosauria</taxon>
        <taxon>Saurischia</taxon>
        <taxon>Theropoda</taxon>
        <taxon>Coelurosauria</taxon>
        <taxon>Aves</taxon>
        <taxon>Neognathae</taxon>
        <taxon>Neoaves</taxon>
        <taxon>Telluraves</taxon>
        <taxon>Australaves</taxon>
        <taxon>Passeriformes</taxon>
        <taxon>Passeroidea</taxon>
        <taxon>Passeridae</taxon>
        <taxon>Chloebia</taxon>
    </lineage>
</organism>
<gene>
    <name evidence="2" type="ORF">DV515_00016426</name>
</gene>
<reference evidence="2 3" key="1">
    <citation type="journal article" date="2018" name="Proc. R. Soc. B">
        <title>A non-coding region near Follistatin controls head colour polymorphism in the Gouldian finch.</title>
        <authorList>
            <person name="Toomey M.B."/>
            <person name="Marques C.I."/>
            <person name="Andrade P."/>
            <person name="Araujo P.M."/>
            <person name="Sabatino S."/>
            <person name="Gazda M.A."/>
            <person name="Afonso S."/>
            <person name="Lopes R.J."/>
            <person name="Corbo J.C."/>
            <person name="Carneiro M."/>
        </authorList>
    </citation>
    <scope>NUCLEOTIDE SEQUENCE [LARGE SCALE GENOMIC DNA]</scope>
    <source>
        <strain evidence="2">Red01</strain>
        <tissue evidence="2">Muscle</tissue>
    </source>
</reference>
<keyword evidence="3" id="KW-1185">Reference proteome</keyword>
<dbReference type="AlphaFoldDB" id="A0A3L8RTW8"/>
<name>A0A3L8RTW8_CHLGU</name>